<evidence type="ECO:0000313" key="10">
    <source>
        <dbReference type="Proteomes" id="UP000294575"/>
    </source>
</evidence>
<keyword evidence="10" id="KW-1185">Reference proteome</keyword>
<gene>
    <name evidence="9" type="ORF">DFQ45_10958</name>
</gene>
<dbReference type="InterPro" id="IPR001789">
    <property type="entry name" value="Sig_transdc_resp-reg_receiver"/>
</dbReference>
<evidence type="ECO:0000313" key="9">
    <source>
        <dbReference type="EMBL" id="TDQ37059.1"/>
    </source>
</evidence>
<accession>A0A4R6TYF2</accession>
<dbReference type="InterPro" id="IPR009057">
    <property type="entry name" value="Homeodomain-like_sf"/>
</dbReference>
<keyword evidence="2" id="KW-0902">Two-component regulatory system</keyword>
<sequence length="258" mass="28557">MSQPQSAKILLAEDLEEDRRLLADFLMDKGYTLYLAMDGIEAIEIARKVLPDLILMDVHMPLCDGHAAVLRMRSIAALAETPVIFLTAAAEPWQRVAGLQMGAVDYITKPYDLAEVALRLDVHLQYLQASRALQGLQPVHGGLPGETDASPEKLLFHTATASMQVRMGSDLTLEDLARDVGVNPRRLNAVFQQYSQMSATGYWRTLRLQQAGRLLRGTALEVAEVARQVGFRTPAGFATAFREHHGMTPSDYRKRSGL</sequence>
<evidence type="ECO:0000256" key="4">
    <source>
        <dbReference type="ARBA" id="ARBA00023125"/>
    </source>
</evidence>
<dbReference type="SMART" id="SM00342">
    <property type="entry name" value="HTH_ARAC"/>
    <property type="match status" value="1"/>
</dbReference>
<dbReference type="EMBL" id="SNYK01000009">
    <property type="protein sequence ID" value="TDQ37059.1"/>
    <property type="molecule type" value="Genomic_DNA"/>
</dbReference>
<feature type="domain" description="HTH araC/xylS-type" evidence="7">
    <location>
        <begin position="157"/>
        <end position="255"/>
    </location>
</feature>
<dbReference type="RefSeq" id="WP_101497058.1">
    <property type="nucleotide sequence ID" value="NZ_LNJZ01000008.1"/>
</dbReference>
<dbReference type="PANTHER" id="PTHR48111:SF1">
    <property type="entry name" value="TWO-COMPONENT RESPONSE REGULATOR ORR33"/>
    <property type="match status" value="1"/>
</dbReference>
<dbReference type="GO" id="GO:0032993">
    <property type="term" value="C:protein-DNA complex"/>
    <property type="evidence" value="ECO:0007669"/>
    <property type="project" value="TreeGrafter"/>
</dbReference>
<dbReference type="InterPro" id="IPR011006">
    <property type="entry name" value="CheY-like_superfamily"/>
</dbReference>
<dbReference type="PROSITE" id="PS01124">
    <property type="entry name" value="HTH_ARAC_FAMILY_2"/>
    <property type="match status" value="1"/>
</dbReference>
<keyword evidence="1 6" id="KW-0597">Phosphoprotein</keyword>
<evidence type="ECO:0000256" key="5">
    <source>
        <dbReference type="ARBA" id="ARBA00023163"/>
    </source>
</evidence>
<proteinExistence type="predicted"/>
<organism evidence="9 10">
    <name type="scientific">Thiopseudomonas denitrificans</name>
    <dbReference type="NCBI Taxonomy" id="1501432"/>
    <lineage>
        <taxon>Bacteria</taxon>
        <taxon>Pseudomonadati</taxon>
        <taxon>Pseudomonadota</taxon>
        <taxon>Gammaproteobacteria</taxon>
        <taxon>Pseudomonadales</taxon>
        <taxon>Pseudomonadaceae</taxon>
        <taxon>Thiopseudomonas</taxon>
    </lineage>
</organism>
<dbReference type="SUPFAM" id="SSF46689">
    <property type="entry name" value="Homeodomain-like"/>
    <property type="match status" value="1"/>
</dbReference>
<feature type="domain" description="Response regulatory" evidence="8">
    <location>
        <begin position="8"/>
        <end position="124"/>
    </location>
</feature>
<reference evidence="9 10" key="1">
    <citation type="submission" date="2019-03" db="EMBL/GenBank/DDBJ databases">
        <title>Genomic Encyclopedia of Type Strains, Phase IV (KMG-IV): sequencing the most valuable type-strain genomes for metagenomic binning, comparative biology and taxonomic classification.</title>
        <authorList>
            <person name="Goeker M."/>
        </authorList>
    </citation>
    <scope>NUCLEOTIDE SEQUENCE [LARGE SCALE GENOMIC DNA]</scope>
    <source>
        <strain evidence="9 10">DSM 28679</strain>
    </source>
</reference>
<dbReference type="PRINTS" id="PR00032">
    <property type="entry name" value="HTHARAC"/>
</dbReference>
<evidence type="ECO:0000256" key="3">
    <source>
        <dbReference type="ARBA" id="ARBA00023015"/>
    </source>
</evidence>
<protein>
    <submittedName>
        <fullName evidence="9">AraC family two component transcriptional regulator</fullName>
    </submittedName>
</protein>
<dbReference type="Gene3D" id="1.10.10.60">
    <property type="entry name" value="Homeodomain-like"/>
    <property type="match status" value="2"/>
</dbReference>
<evidence type="ECO:0000259" key="8">
    <source>
        <dbReference type="PROSITE" id="PS50110"/>
    </source>
</evidence>
<dbReference type="InterPro" id="IPR020449">
    <property type="entry name" value="Tscrpt_reg_AraC-type_HTH"/>
</dbReference>
<evidence type="ECO:0000256" key="6">
    <source>
        <dbReference type="PROSITE-ProRule" id="PRU00169"/>
    </source>
</evidence>
<evidence type="ECO:0000259" key="7">
    <source>
        <dbReference type="PROSITE" id="PS01124"/>
    </source>
</evidence>
<evidence type="ECO:0000256" key="2">
    <source>
        <dbReference type="ARBA" id="ARBA00023012"/>
    </source>
</evidence>
<dbReference type="InterPro" id="IPR039420">
    <property type="entry name" value="WalR-like"/>
</dbReference>
<name>A0A4R6TYF2_9GAMM</name>
<dbReference type="PANTHER" id="PTHR48111">
    <property type="entry name" value="REGULATOR OF RPOS"/>
    <property type="match status" value="1"/>
</dbReference>
<dbReference type="Proteomes" id="UP000294575">
    <property type="component" value="Unassembled WGS sequence"/>
</dbReference>
<comment type="caution">
    <text evidence="9">The sequence shown here is derived from an EMBL/GenBank/DDBJ whole genome shotgun (WGS) entry which is preliminary data.</text>
</comment>
<dbReference type="OrthoDB" id="8874570at2"/>
<keyword evidence="3" id="KW-0805">Transcription regulation</keyword>
<dbReference type="SUPFAM" id="SSF52172">
    <property type="entry name" value="CheY-like"/>
    <property type="match status" value="1"/>
</dbReference>
<dbReference type="GO" id="GO:0000976">
    <property type="term" value="F:transcription cis-regulatory region binding"/>
    <property type="evidence" value="ECO:0007669"/>
    <property type="project" value="TreeGrafter"/>
</dbReference>
<keyword evidence="5" id="KW-0804">Transcription</keyword>
<dbReference type="Gene3D" id="3.40.50.2300">
    <property type="match status" value="1"/>
</dbReference>
<dbReference type="GO" id="GO:0000156">
    <property type="term" value="F:phosphorelay response regulator activity"/>
    <property type="evidence" value="ECO:0007669"/>
    <property type="project" value="TreeGrafter"/>
</dbReference>
<dbReference type="PROSITE" id="PS50110">
    <property type="entry name" value="RESPONSE_REGULATORY"/>
    <property type="match status" value="1"/>
</dbReference>
<dbReference type="AlphaFoldDB" id="A0A4R6TYF2"/>
<evidence type="ECO:0000256" key="1">
    <source>
        <dbReference type="ARBA" id="ARBA00022553"/>
    </source>
</evidence>
<keyword evidence="4" id="KW-0238">DNA-binding</keyword>
<dbReference type="SMART" id="SM00448">
    <property type="entry name" value="REC"/>
    <property type="match status" value="1"/>
</dbReference>
<dbReference type="Pfam" id="PF12833">
    <property type="entry name" value="HTH_18"/>
    <property type="match status" value="1"/>
</dbReference>
<dbReference type="Pfam" id="PF00072">
    <property type="entry name" value="Response_reg"/>
    <property type="match status" value="1"/>
</dbReference>
<feature type="modified residue" description="4-aspartylphosphate" evidence="6">
    <location>
        <position position="57"/>
    </location>
</feature>
<dbReference type="GO" id="GO:0003700">
    <property type="term" value="F:DNA-binding transcription factor activity"/>
    <property type="evidence" value="ECO:0007669"/>
    <property type="project" value="InterPro"/>
</dbReference>
<dbReference type="InterPro" id="IPR018060">
    <property type="entry name" value="HTH_AraC"/>
</dbReference>
<dbReference type="GO" id="GO:0005829">
    <property type="term" value="C:cytosol"/>
    <property type="evidence" value="ECO:0007669"/>
    <property type="project" value="TreeGrafter"/>
</dbReference>